<dbReference type="Proteomes" id="UP001241537">
    <property type="component" value="Unassembled WGS sequence"/>
</dbReference>
<reference evidence="1" key="1">
    <citation type="submission" date="2023-07" db="EMBL/GenBank/DDBJ databases">
        <title>Genomic Encyclopedia of Type Strains, Phase IV (KMG-IV): sequencing the most valuable type-strain genomes for metagenomic binning, comparative biology and taxonomic classification.</title>
        <authorList>
            <person name="Goeker M."/>
        </authorList>
    </citation>
    <scope>NUCLEOTIDE SEQUENCE</scope>
    <source>
        <strain evidence="1">DSM 19659</strain>
    </source>
</reference>
<dbReference type="InterPro" id="IPR014284">
    <property type="entry name" value="RNA_pol_sigma-70_dom"/>
</dbReference>
<dbReference type="RefSeq" id="WP_307251730.1">
    <property type="nucleotide sequence ID" value="NZ_JAUSTO010000001.1"/>
</dbReference>
<gene>
    <name evidence="1" type="ORF">J2S20_000014</name>
</gene>
<dbReference type="NCBIfam" id="TIGR02937">
    <property type="entry name" value="sigma70-ECF"/>
    <property type="match status" value="1"/>
</dbReference>
<dbReference type="InterPro" id="IPR013325">
    <property type="entry name" value="RNA_pol_sigma_r2"/>
</dbReference>
<dbReference type="Gene3D" id="1.10.1740.10">
    <property type="match status" value="1"/>
</dbReference>
<name>A0AAE3V8R9_9FIRM</name>
<dbReference type="EMBL" id="JAUSTO010000001">
    <property type="protein sequence ID" value="MDQ0151340.1"/>
    <property type="molecule type" value="Genomic_DNA"/>
</dbReference>
<dbReference type="GO" id="GO:0003700">
    <property type="term" value="F:DNA-binding transcription factor activity"/>
    <property type="evidence" value="ECO:0007669"/>
    <property type="project" value="InterPro"/>
</dbReference>
<evidence type="ECO:0000313" key="1">
    <source>
        <dbReference type="EMBL" id="MDQ0151340.1"/>
    </source>
</evidence>
<protein>
    <submittedName>
        <fullName evidence="1">RNA polymerase sigma factor (Sigma-70 family)</fullName>
    </submittedName>
</protein>
<evidence type="ECO:0000313" key="2">
    <source>
        <dbReference type="Proteomes" id="UP001241537"/>
    </source>
</evidence>
<dbReference type="AlphaFoldDB" id="A0AAE3V8R9"/>
<keyword evidence="2" id="KW-1185">Reference proteome</keyword>
<dbReference type="GO" id="GO:0006352">
    <property type="term" value="P:DNA-templated transcription initiation"/>
    <property type="evidence" value="ECO:0007669"/>
    <property type="project" value="InterPro"/>
</dbReference>
<accession>A0AAE3V8R9</accession>
<sequence length="181" mass="21039">MRNMNISERIDLYKKGDGAQLEHIWRQMHPLIKKYAGRTHFMEYADACQEYSLTLIEAVQKIKSYDTDRLFLAYAVKCIKNKFCTLYKEHCAEVPTESDTEILLEKNSNAYTEEGYRDIVLAIDLNAFIRGINSGKKQKIAILFLVFQKSDSEIASMLGVSRQYVNRVRRELLTELASFYS</sequence>
<comment type="caution">
    <text evidence="1">The sequence shown here is derived from an EMBL/GenBank/DDBJ whole genome shotgun (WGS) entry which is preliminary data.</text>
</comment>
<proteinExistence type="predicted"/>
<dbReference type="SUPFAM" id="SSF88946">
    <property type="entry name" value="Sigma2 domain of RNA polymerase sigma factors"/>
    <property type="match status" value="1"/>
</dbReference>
<organism evidence="1 2">
    <name type="scientific">Moryella indoligenes</name>
    <dbReference type="NCBI Taxonomy" id="371674"/>
    <lineage>
        <taxon>Bacteria</taxon>
        <taxon>Bacillati</taxon>
        <taxon>Bacillota</taxon>
        <taxon>Clostridia</taxon>
        <taxon>Lachnospirales</taxon>
        <taxon>Lachnospiraceae</taxon>
        <taxon>Moryella</taxon>
    </lineage>
</organism>